<dbReference type="Proteomes" id="UP001320706">
    <property type="component" value="Unassembled WGS sequence"/>
</dbReference>
<gene>
    <name evidence="1" type="ORF">M8818_001721</name>
</gene>
<evidence type="ECO:0000313" key="1">
    <source>
        <dbReference type="EMBL" id="KAK8216758.1"/>
    </source>
</evidence>
<dbReference type="EMBL" id="JAMKPW020000007">
    <property type="protein sequence ID" value="KAK8216758.1"/>
    <property type="molecule type" value="Genomic_DNA"/>
</dbReference>
<organism evidence="1 2">
    <name type="scientific">Zalaria obscura</name>
    <dbReference type="NCBI Taxonomy" id="2024903"/>
    <lineage>
        <taxon>Eukaryota</taxon>
        <taxon>Fungi</taxon>
        <taxon>Dikarya</taxon>
        <taxon>Ascomycota</taxon>
        <taxon>Pezizomycotina</taxon>
        <taxon>Dothideomycetes</taxon>
        <taxon>Dothideomycetidae</taxon>
        <taxon>Dothideales</taxon>
        <taxon>Zalariaceae</taxon>
        <taxon>Zalaria</taxon>
    </lineage>
</organism>
<evidence type="ECO:0000313" key="2">
    <source>
        <dbReference type="Proteomes" id="UP001320706"/>
    </source>
</evidence>
<sequence>MPPVSRAQAEQQAQKNKLANSYSELLDEFNSKDLRTVGNYSVGRLIGKGSFGKVYLASHKLTNGSKVVLKSAKKDDANLAREIHHHRQFLHPHIARLYEVIVTENLVWLVLEYCPGDELYNHILKNGRMEEPKVQKIFTQLVGAVSYIHSKSCVHRDLKLENVLLDKHGDVKLVDFGFTREYSGATSYLQTWCGTICYSAPEMVKGEKYAGEKVDVWSLGIILYALLCGELPFDDDDETTTKARILKEDPKYLEHLPDGAISLLKKMLSKRPLIRPSLSDVLKDPWLAEFAPQQQEILKLQQPAPFTTELEKSTLQRMRSAGVDIDMVIEHVLSQRCDSLAGWWALLIEKEERKERRRERRRREKEAEQKSLRRISAASNRLLAPSLHEINEEEQSTVLLGSPPKPRGRNRNRSEGASAAPTDLPRVVEGTSTTPEISLPPPPPIQKDRARSTSSSRRRPIPPPKEYPRRPQNASRGSSSMLHVVQHNPDLLSPPILPQKRHRIPLKHQLDLLKSWFKDSTKRSKSPNTSKKPAPASAPTSSGQRSTKTVPPTRGTSAGAPSYRRPSESTTSRPDFASRSTYPSRPRISTASSGGSNISANGTRAQTHSKRPSLSPAPITPRSSYRRSSTSHSQGLRGRNSTSSSVSSVRSIHAHRPSHSKASSTSSTSIASPSNLSTAGSGTFSRPQRSPRSSVHMLPATPTTTAGFPSGIRVQLGSLPTSPVAGPGTPGMGPSGAGGGSGGGSGGGGGGRKPPPSSLGTLPTFAESVATTPRGGSFTGFGPPSPGLHPVFAKRKRSVFKGPSAGLGFAGGLGGGLAGSPRNRSLSVESRVRDRRRSAIVEEDEDEEGLDLEGDEDVEEVEVFSPVEEGTVVVTEGGEISPRKGFLEEVAEGKAE</sequence>
<reference evidence="1" key="1">
    <citation type="submission" date="2024-02" db="EMBL/GenBank/DDBJ databases">
        <title>Metagenome Assembled Genome of Zalaria obscura JY119.</title>
        <authorList>
            <person name="Vighnesh L."/>
            <person name="Jagadeeshwari U."/>
            <person name="Venkata Ramana C."/>
            <person name="Sasikala C."/>
        </authorList>
    </citation>
    <scope>NUCLEOTIDE SEQUENCE</scope>
    <source>
        <strain evidence="1">JY119</strain>
    </source>
</reference>
<accession>A0ACC3SJ74</accession>
<keyword evidence="2" id="KW-1185">Reference proteome</keyword>
<comment type="caution">
    <text evidence="1">The sequence shown here is derived from an EMBL/GenBank/DDBJ whole genome shotgun (WGS) entry which is preliminary data.</text>
</comment>
<name>A0ACC3SJ74_9PEZI</name>
<protein>
    <submittedName>
        <fullName evidence="1">Uncharacterized protein</fullName>
    </submittedName>
</protein>
<proteinExistence type="predicted"/>